<evidence type="ECO:0000256" key="5">
    <source>
        <dbReference type="ARBA" id="ARBA00023136"/>
    </source>
</evidence>
<dbReference type="InterPro" id="IPR037185">
    <property type="entry name" value="EmrE-like"/>
</dbReference>
<feature type="transmembrane region" description="Helical" evidence="6">
    <location>
        <begin position="181"/>
        <end position="201"/>
    </location>
</feature>
<feature type="transmembrane region" description="Helical" evidence="6">
    <location>
        <begin position="151"/>
        <end position="169"/>
    </location>
</feature>
<feature type="transmembrane region" description="Helical" evidence="6">
    <location>
        <begin position="121"/>
        <end position="139"/>
    </location>
</feature>
<evidence type="ECO:0000256" key="4">
    <source>
        <dbReference type="ARBA" id="ARBA00022989"/>
    </source>
</evidence>
<keyword evidence="9" id="KW-1185">Reference proteome</keyword>
<organism evidence="8 9">
    <name type="scientific">Marinovum algicola</name>
    <dbReference type="NCBI Taxonomy" id="42444"/>
    <lineage>
        <taxon>Bacteria</taxon>
        <taxon>Pseudomonadati</taxon>
        <taxon>Pseudomonadota</taxon>
        <taxon>Alphaproteobacteria</taxon>
        <taxon>Rhodobacterales</taxon>
        <taxon>Roseobacteraceae</taxon>
        <taxon>Marinovum</taxon>
    </lineage>
</organism>
<dbReference type="GeneID" id="80817917"/>
<feature type="transmembrane region" description="Helical" evidence="6">
    <location>
        <begin position="70"/>
        <end position="90"/>
    </location>
</feature>
<feature type="transmembrane region" description="Helical" evidence="6">
    <location>
        <begin position="7"/>
        <end position="26"/>
    </location>
</feature>
<name>A0A975ZMY8_9RHOB</name>
<keyword evidence="5 6" id="KW-0472">Membrane</keyword>
<dbReference type="RefSeq" id="WP_048533321.1">
    <property type="nucleotide sequence ID" value="NZ_CATLQZ010000002.1"/>
</dbReference>
<accession>A0A975ZMY8</accession>
<feature type="domain" description="EamA" evidence="7">
    <location>
        <begin position="154"/>
        <end position="284"/>
    </location>
</feature>
<dbReference type="EMBL" id="FNYY01000004">
    <property type="protein sequence ID" value="SEJ26752.1"/>
    <property type="molecule type" value="Genomic_DNA"/>
</dbReference>
<feature type="transmembrane region" description="Helical" evidence="6">
    <location>
        <begin position="38"/>
        <end position="58"/>
    </location>
</feature>
<proteinExistence type="inferred from homology"/>
<sequence length="305" mass="32190">MFISRGIALKISALAVFTIMAVLIKATSDAVPPGEAVFFRSAFSIPVILIWLVARGELRTGLRTANVMGHVWRGVIGVSSMGLGFAALGLLPLPEVTAIGFAAPLMTVILAALLLGEKVRLFRLSAVAIGLIGVMIILWPRLSLDGTADRLATIGAIVALISAGLRALAQVHIRRLVQSEDAAAVVFYFMLTATGFSLFTLPFGWTVPNATETAMLVAAGVIGGIGQILVTSAYRFAPASVLAPFDYSQMLFAVAAGYLLFAEIPTAATIWGSLVVIAAGVLIIWRERQLGLERGKARSKMGHMG</sequence>
<feature type="transmembrane region" description="Helical" evidence="6">
    <location>
        <begin position="213"/>
        <end position="234"/>
    </location>
</feature>
<keyword evidence="4 6" id="KW-1133">Transmembrane helix</keyword>
<evidence type="ECO:0000256" key="2">
    <source>
        <dbReference type="ARBA" id="ARBA00009853"/>
    </source>
</evidence>
<dbReference type="Proteomes" id="UP000182932">
    <property type="component" value="Unassembled WGS sequence"/>
</dbReference>
<comment type="similarity">
    <text evidence="2">Belongs to the drug/metabolite transporter (DMT) superfamily. 10 TMS drug/metabolite exporter (DME) (TC 2.A.7.3) family.</text>
</comment>
<comment type="subcellular location">
    <subcellularLocation>
        <location evidence="1">Membrane</location>
        <topology evidence="1">Multi-pass membrane protein</topology>
    </subcellularLocation>
</comment>
<feature type="domain" description="EamA" evidence="7">
    <location>
        <begin position="5"/>
        <end position="138"/>
    </location>
</feature>
<evidence type="ECO:0000256" key="1">
    <source>
        <dbReference type="ARBA" id="ARBA00004141"/>
    </source>
</evidence>
<feature type="transmembrane region" description="Helical" evidence="6">
    <location>
        <begin position="267"/>
        <end position="285"/>
    </location>
</feature>
<dbReference type="Pfam" id="PF00892">
    <property type="entry name" value="EamA"/>
    <property type="match status" value="2"/>
</dbReference>
<comment type="caution">
    <text evidence="8">The sequence shown here is derived from an EMBL/GenBank/DDBJ whole genome shotgun (WGS) entry which is preliminary data.</text>
</comment>
<evidence type="ECO:0000256" key="3">
    <source>
        <dbReference type="ARBA" id="ARBA00022692"/>
    </source>
</evidence>
<feature type="transmembrane region" description="Helical" evidence="6">
    <location>
        <begin position="96"/>
        <end position="114"/>
    </location>
</feature>
<keyword evidence="3 6" id="KW-0812">Transmembrane</keyword>
<gene>
    <name evidence="8" type="ORF">SAMN04487940_104232</name>
</gene>
<dbReference type="PANTHER" id="PTHR22911">
    <property type="entry name" value="ACYL-MALONYL CONDENSING ENZYME-RELATED"/>
    <property type="match status" value="1"/>
</dbReference>
<dbReference type="GO" id="GO:0016020">
    <property type="term" value="C:membrane"/>
    <property type="evidence" value="ECO:0007669"/>
    <property type="project" value="UniProtKB-SubCell"/>
</dbReference>
<evidence type="ECO:0000313" key="8">
    <source>
        <dbReference type="EMBL" id="SEJ26752.1"/>
    </source>
</evidence>
<evidence type="ECO:0000313" key="9">
    <source>
        <dbReference type="Proteomes" id="UP000182932"/>
    </source>
</evidence>
<reference evidence="8 9" key="1">
    <citation type="submission" date="2016-10" db="EMBL/GenBank/DDBJ databases">
        <authorList>
            <person name="Varghese N."/>
            <person name="Submissions S."/>
        </authorList>
    </citation>
    <scope>NUCLEOTIDE SEQUENCE [LARGE SCALE GENOMIC DNA]</scope>
    <source>
        <strain evidence="8 9">FF3</strain>
    </source>
</reference>
<dbReference type="PANTHER" id="PTHR22911:SF6">
    <property type="entry name" value="SOLUTE CARRIER FAMILY 35 MEMBER G1"/>
    <property type="match status" value="1"/>
</dbReference>
<feature type="transmembrane region" description="Helical" evidence="6">
    <location>
        <begin position="241"/>
        <end position="261"/>
    </location>
</feature>
<dbReference type="SUPFAM" id="SSF103481">
    <property type="entry name" value="Multidrug resistance efflux transporter EmrE"/>
    <property type="match status" value="2"/>
</dbReference>
<evidence type="ECO:0000256" key="6">
    <source>
        <dbReference type="SAM" id="Phobius"/>
    </source>
</evidence>
<protein>
    <submittedName>
        <fullName evidence="8">EamA domain-containing membrane protein RarD</fullName>
    </submittedName>
</protein>
<dbReference type="AlphaFoldDB" id="A0A975ZMY8"/>
<dbReference type="InterPro" id="IPR000620">
    <property type="entry name" value="EamA_dom"/>
</dbReference>
<evidence type="ECO:0000259" key="7">
    <source>
        <dbReference type="Pfam" id="PF00892"/>
    </source>
</evidence>